<dbReference type="Proteomes" id="UP000199529">
    <property type="component" value="Unassembled WGS sequence"/>
</dbReference>
<feature type="transmembrane region" description="Helical" evidence="1">
    <location>
        <begin position="731"/>
        <end position="751"/>
    </location>
</feature>
<keyword evidence="1" id="KW-0472">Membrane</keyword>
<accession>A0A1H2SMG6</accession>
<organism evidence="2 3">
    <name type="scientific">Saccharopolyspora shandongensis</name>
    <dbReference type="NCBI Taxonomy" id="418495"/>
    <lineage>
        <taxon>Bacteria</taxon>
        <taxon>Bacillati</taxon>
        <taxon>Actinomycetota</taxon>
        <taxon>Actinomycetes</taxon>
        <taxon>Pseudonocardiales</taxon>
        <taxon>Pseudonocardiaceae</taxon>
        <taxon>Saccharopolyspora</taxon>
    </lineage>
</organism>
<keyword evidence="1" id="KW-1133">Transmembrane helix</keyword>
<evidence type="ECO:0000313" key="3">
    <source>
        <dbReference type="Proteomes" id="UP000199529"/>
    </source>
</evidence>
<proteinExistence type="predicted"/>
<dbReference type="OrthoDB" id="5194370at2"/>
<dbReference type="RefSeq" id="WP_093260978.1">
    <property type="nucleotide sequence ID" value="NZ_FNOK01000002.1"/>
</dbReference>
<sequence>MPVVKPWDSNGPLTAAEQRFEELLRQGRADRVTQGAVPPLDVHAVRHSQDREIRGEYLARRLVESLEEPGWRPFSRRSGGQQQVIAVEDAVITGHLDLRATDLPYLLEFVRCRFEHAPDLRQANIAGLVLWHCRFPGIAARNLNTSNDTVLRNCTSIGGIVDLADAQLGGSLLLNDSELRNPGGRAIYGDRLSVSGALLGLRLQVTGEIRIPGAKVGGNLTLSGGALRNRGRYALNANGIQIGGSLRCDVDPLTRRPFTVAGLMFLPSAHIFGDLRLRDAVLEPGVKPAQRGESQYDDPTSTLVIDRGDIRGDVQIDQGFRSGGTIRMVSAKVGGDLRMSGAHVDLSWSRSAKASVEQPLRSVHLDGTEILGNLEASRVELHGQVRMVDVRVHGSFQLNNACLHGPRTDVLQASRIVVGSNLDCRETDVVGSIQLQGAQIGANLDLRSAHLTKPAWHRHRMSYKSSLDLRAARIARDLVCAAGSRPFLAEGEVQLRRAEIGRQANFWGCRLGDGTSRNAINAFGLVVQELTLVPETAPQGRIMLRQAQCELLADSASLWAASGGVDVEDFGYDNFTTTIEPTDQAAVRERLGWLRANSGGRYQPGPYDQLARVFRGNGNEEHAVLVLIEKQRRRYQAIAAATRPAFRWPVRLWSMLQLITVSYGYRPLRALIWLVLLTAAGTTWFDHHPLVPINEEDHPVWNPFLYTVDQLVPIINLGHDVMWQAHGNSQWITVVLIASGWILATTVAAGITRALHREL</sequence>
<name>A0A1H2SMG6_9PSEU</name>
<dbReference type="EMBL" id="FNOK01000002">
    <property type="protein sequence ID" value="SDW32778.1"/>
    <property type="molecule type" value="Genomic_DNA"/>
</dbReference>
<evidence type="ECO:0000313" key="2">
    <source>
        <dbReference type="EMBL" id="SDW32778.1"/>
    </source>
</evidence>
<evidence type="ECO:0008006" key="4">
    <source>
        <dbReference type="Google" id="ProtNLM"/>
    </source>
</evidence>
<protein>
    <recommendedName>
        <fullName evidence="4">Oxidoreductase</fullName>
    </recommendedName>
</protein>
<evidence type="ECO:0000256" key="1">
    <source>
        <dbReference type="SAM" id="Phobius"/>
    </source>
</evidence>
<keyword evidence="3" id="KW-1185">Reference proteome</keyword>
<dbReference type="AlphaFoldDB" id="A0A1H2SMG6"/>
<gene>
    <name evidence="2" type="ORF">SAMN05216215_1002268</name>
</gene>
<dbReference type="STRING" id="418495.SAMN05216215_1002268"/>
<keyword evidence="1" id="KW-0812">Transmembrane</keyword>
<reference evidence="3" key="1">
    <citation type="submission" date="2016-10" db="EMBL/GenBank/DDBJ databases">
        <authorList>
            <person name="Varghese N."/>
            <person name="Submissions S."/>
        </authorList>
    </citation>
    <scope>NUCLEOTIDE SEQUENCE [LARGE SCALE GENOMIC DNA]</scope>
    <source>
        <strain evidence="3">CGMCC 4.3530</strain>
    </source>
</reference>